<keyword evidence="2" id="KW-1185">Reference proteome</keyword>
<dbReference type="AlphaFoldDB" id="A0A2R4MH81"/>
<evidence type="ECO:0000313" key="1">
    <source>
        <dbReference type="EMBL" id="AVX05239.1"/>
    </source>
</evidence>
<gene>
    <name evidence="1" type="ORF">MXMO3_02728</name>
</gene>
<dbReference type="EMBL" id="CP021330">
    <property type="protein sequence ID" value="AVX05239.1"/>
    <property type="molecule type" value="Genomic_DNA"/>
</dbReference>
<dbReference type="Proteomes" id="UP000258927">
    <property type="component" value="Chromosome"/>
</dbReference>
<reference evidence="1 2" key="1">
    <citation type="submission" date="2017-05" db="EMBL/GenBank/DDBJ databases">
        <title>Genome Analysis of Maritalea myrionectae HL2708#5.</title>
        <authorList>
            <consortium name="Cotde Inc.-PKNU"/>
            <person name="Jang D."/>
            <person name="Oh H.-M."/>
        </authorList>
    </citation>
    <scope>NUCLEOTIDE SEQUENCE [LARGE SCALE GENOMIC DNA]</scope>
    <source>
        <strain evidence="1 2">HL2708#5</strain>
    </source>
</reference>
<dbReference type="STRING" id="1122213.GCA_000423365_00363"/>
<protein>
    <submittedName>
        <fullName evidence="1">Uncharacterized protein</fullName>
    </submittedName>
</protein>
<accession>A0A2R4MH81</accession>
<proteinExistence type="predicted"/>
<name>A0A2R4MH81_9HYPH</name>
<dbReference type="KEGG" id="mmyr:MXMO3_02728"/>
<dbReference type="RefSeq" id="WP_027833605.1">
    <property type="nucleotide sequence ID" value="NZ_CP021330.1"/>
</dbReference>
<evidence type="ECO:0000313" key="2">
    <source>
        <dbReference type="Proteomes" id="UP000258927"/>
    </source>
</evidence>
<organism evidence="1 2">
    <name type="scientific">Maritalea myrionectae</name>
    <dbReference type="NCBI Taxonomy" id="454601"/>
    <lineage>
        <taxon>Bacteria</taxon>
        <taxon>Pseudomonadati</taxon>
        <taxon>Pseudomonadota</taxon>
        <taxon>Alphaproteobacteria</taxon>
        <taxon>Hyphomicrobiales</taxon>
        <taxon>Devosiaceae</taxon>
        <taxon>Maritalea</taxon>
    </lineage>
</organism>
<sequence>MQLPTWTKPALWGAGAGAITLAFVGFTWGGWVTGASAEDLATEMTETAVAEVLTPYCVRSSKTDPKAKEIFVQYEEASAYQRRQIIEKAGWATPLGAEEPNRELVKTCQIEISKDM</sequence>